<sequence>MRALHLTTLLPGPSALQVTTQPDPIPSKNEYLISIRASAANFFDLLQIRGKYQHQPKLPWIAGSEFSGVVISAPSGGKYPVGTKVFGAAQGAFATKVCAREETLLPVPEGWGFKEAAGLFVTAPTSYAALVTRAQLKKGETVLVHAGAGGVGLAAIQIAKAYGARVIASAGSEEKRGICKEFGADEVVDYREKEWVKVVMKLTGGKGVDVVYDPVGMVNQSLSCTAWNGRILVVGFAGGKIEEVKANRVLLKNVSVVGIHWGMYAKNEPEMVPITWKGIFDLIKQGKFRGTVFSGQYTGLKEMARALEDLETRKTWGKVVVDVPEEEEKARL</sequence>
<proteinExistence type="predicted"/>
<dbReference type="InterPro" id="IPR013154">
    <property type="entry name" value="ADH-like_N"/>
</dbReference>
<evidence type="ECO:0000313" key="2">
    <source>
        <dbReference type="EMBL" id="CCX17475.1"/>
    </source>
</evidence>
<dbReference type="SUPFAM" id="SSF51735">
    <property type="entry name" value="NAD(P)-binding Rossmann-fold domains"/>
    <property type="match status" value="1"/>
</dbReference>
<dbReference type="AlphaFoldDB" id="U4LJF3"/>
<dbReference type="STRING" id="1076935.U4LJF3"/>
<dbReference type="GO" id="GO:0008270">
    <property type="term" value="F:zinc ion binding"/>
    <property type="evidence" value="ECO:0007669"/>
    <property type="project" value="InterPro"/>
</dbReference>
<dbReference type="PANTHER" id="PTHR43677">
    <property type="entry name" value="SHORT-CHAIN DEHYDROGENASE/REDUCTASE"/>
    <property type="match status" value="1"/>
</dbReference>
<dbReference type="InterPro" id="IPR013149">
    <property type="entry name" value="ADH-like_C"/>
</dbReference>
<dbReference type="PANTHER" id="PTHR43677:SF4">
    <property type="entry name" value="QUINONE OXIDOREDUCTASE-LIKE PROTEIN 2"/>
    <property type="match status" value="1"/>
</dbReference>
<evidence type="ECO:0000259" key="1">
    <source>
        <dbReference type="SMART" id="SM00829"/>
    </source>
</evidence>
<dbReference type="OMA" id="CDIRGVF"/>
<accession>U4LJF3</accession>
<dbReference type="Pfam" id="PF00107">
    <property type="entry name" value="ADH_zinc_N"/>
    <property type="match status" value="1"/>
</dbReference>
<feature type="domain" description="Enoyl reductase (ER)" evidence="1">
    <location>
        <begin position="12"/>
        <end position="321"/>
    </location>
</feature>
<dbReference type="CDD" id="cd08241">
    <property type="entry name" value="QOR1"/>
    <property type="match status" value="1"/>
</dbReference>
<organism evidence="2 3">
    <name type="scientific">Pyronema omphalodes (strain CBS 100304)</name>
    <name type="common">Pyronema confluens</name>
    <dbReference type="NCBI Taxonomy" id="1076935"/>
    <lineage>
        <taxon>Eukaryota</taxon>
        <taxon>Fungi</taxon>
        <taxon>Dikarya</taxon>
        <taxon>Ascomycota</taxon>
        <taxon>Pezizomycotina</taxon>
        <taxon>Pezizomycetes</taxon>
        <taxon>Pezizales</taxon>
        <taxon>Pyronemataceae</taxon>
        <taxon>Pyronema</taxon>
    </lineage>
</organism>
<dbReference type="Gene3D" id="3.90.180.10">
    <property type="entry name" value="Medium-chain alcohol dehydrogenases, catalytic domain"/>
    <property type="match status" value="1"/>
</dbReference>
<dbReference type="Gene3D" id="3.40.50.720">
    <property type="entry name" value="NAD(P)-binding Rossmann-like Domain"/>
    <property type="match status" value="1"/>
</dbReference>
<dbReference type="OrthoDB" id="10257049at2759"/>
<dbReference type="InterPro" id="IPR002364">
    <property type="entry name" value="Quin_OxRdtase/zeta-crystal_CS"/>
</dbReference>
<dbReference type="InterPro" id="IPR011032">
    <property type="entry name" value="GroES-like_sf"/>
</dbReference>
<dbReference type="SUPFAM" id="SSF50129">
    <property type="entry name" value="GroES-like"/>
    <property type="match status" value="1"/>
</dbReference>
<reference evidence="2 3" key="1">
    <citation type="journal article" date="2013" name="PLoS Genet.">
        <title>The genome and development-dependent transcriptomes of Pyronema confluens: a window into fungal evolution.</title>
        <authorList>
            <person name="Traeger S."/>
            <person name="Altegoer F."/>
            <person name="Freitag M."/>
            <person name="Gabaldon T."/>
            <person name="Kempken F."/>
            <person name="Kumar A."/>
            <person name="Marcet-Houben M."/>
            <person name="Poggeler S."/>
            <person name="Stajich J.E."/>
            <person name="Nowrousian M."/>
        </authorList>
    </citation>
    <scope>NUCLEOTIDE SEQUENCE [LARGE SCALE GENOMIC DNA]</scope>
    <source>
        <strain evidence="3">CBS 100304</strain>
        <tissue evidence="2">Vegetative mycelium</tissue>
    </source>
</reference>
<dbReference type="SMART" id="SM00829">
    <property type="entry name" value="PKS_ER"/>
    <property type="match status" value="1"/>
</dbReference>
<dbReference type="eggNOG" id="KOG1198">
    <property type="taxonomic scope" value="Eukaryota"/>
</dbReference>
<keyword evidence="3" id="KW-1185">Reference proteome</keyword>
<dbReference type="InterPro" id="IPR051397">
    <property type="entry name" value="Zn-ADH-like_protein"/>
</dbReference>
<protein>
    <submittedName>
        <fullName evidence="2">Similar to Quinone oxidoreductase-like protein 2 homolog acc. no. A7RK30</fullName>
    </submittedName>
</protein>
<name>U4LJF3_PYROM</name>
<dbReference type="Proteomes" id="UP000018144">
    <property type="component" value="Unassembled WGS sequence"/>
</dbReference>
<dbReference type="GO" id="GO:0005739">
    <property type="term" value="C:mitochondrion"/>
    <property type="evidence" value="ECO:0007669"/>
    <property type="project" value="TreeGrafter"/>
</dbReference>
<dbReference type="GO" id="GO:0016491">
    <property type="term" value="F:oxidoreductase activity"/>
    <property type="evidence" value="ECO:0007669"/>
    <property type="project" value="InterPro"/>
</dbReference>
<dbReference type="InterPro" id="IPR036291">
    <property type="entry name" value="NAD(P)-bd_dom_sf"/>
</dbReference>
<evidence type="ECO:0000313" key="3">
    <source>
        <dbReference type="Proteomes" id="UP000018144"/>
    </source>
</evidence>
<dbReference type="Pfam" id="PF08240">
    <property type="entry name" value="ADH_N"/>
    <property type="match status" value="1"/>
</dbReference>
<dbReference type="EMBL" id="HF936658">
    <property type="protein sequence ID" value="CCX17475.1"/>
    <property type="molecule type" value="Genomic_DNA"/>
</dbReference>
<dbReference type="PROSITE" id="PS01162">
    <property type="entry name" value="QOR_ZETA_CRYSTAL"/>
    <property type="match status" value="1"/>
</dbReference>
<dbReference type="InterPro" id="IPR020843">
    <property type="entry name" value="ER"/>
</dbReference>
<gene>
    <name evidence="2" type="ORF">PCON_04479</name>
</gene>